<dbReference type="EMBL" id="CP141882">
    <property type="protein sequence ID" value="WRT65223.1"/>
    <property type="molecule type" value="Genomic_DNA"/>
</dbReference>
<evidence type="ECO:0000313" key="3">
    <source>
        <dbReference type="Proteomes" id="UP001329825"/>
    </source>
</evidence>
<feature type="compositionally biased region" description="Basic residues" evidence="1">
    <location>
        <begin position="285"/>
        <end position="294"/>
    </location>
</feature>
<feature type="compositionally biased region" description="Polar residues" evidence="1">
    <location>
        <begin position="1"/>
        <end position="12"/>
    </location>
</feature>
<keyword evidence="3" id="KW-1185">Reference proteome</keyword>
<gene>
    <name evidence="2" type="ORF">IL334_002166</name>
</gene>
<feature type="compositionally biased region" description="Low complexity" evidence="1">
    <location>
        <begin position="26"/>
        <end position="38"/>
    </location>
</feature>
<evidence type="ECO:0000256" key="1">
    <source>
        <dbReference type="SAM" id="MobiDB-lite"/>
    </source>
</evidence>
<evidence type="ECO:0000313" key="2">
    <source>
        <dbReference type="EMBL" id="WRT65223.1"/>
    </source>
</evidence>
<feature type="compositionally biased region" description="Basic and acidic residues" evidence="1">
    <location>
        <begin position="275"/>
        <end position="284"/>
    </location>
</feature>
<proteinExistence type="predicted"/>
<protein>
    <submittedName>
        <fullName evidence="2">Uncharacterized protein</fullName>
    </submittedName>
</protein>
<feature type="region of interest" description="Disordered" evidence="1">
    <location>
        <begin position="1"/>
        <end position="38"/>
    </location>
</feature>
<organism evidence="2 3">
    <name type="scientific">Kwoniella shivajii</name>
    <dbReference type="NCBI Taxonomy" id="564305"/>
    <lineage>
        <taxon>Eukaryota</taxon>
        <taxon>Fungi</taxon>
        <taxon>Dikarya</taxon>
        <taxon>Basidiomycota</taxon>
        <taxon>Agaricomycotina</taxon>
        <taxon>Tremellomycetes</taxon>
        <taxon>Tremellales</taxon>
        <taxon>Cryptococcaceae</taxon>
        <taxon>Kwoniella</taxon>
    </lineage>
</organism>
<dbReference type="Proteomes" id="UP001329825">
    <property type="component" value="Chromosome 2"/>
</dbReference>
<reference evidence="2 3" key="1">
    <citation type="submission" date="2024-01" db="EMBL/GenBank/DDBJ databases">
        <title>Comparative genomics of Cryptococcus and Kwoniella reveals pathogenesis evolution and contrasting modes of karyotype evolution via chromosome fusion or intercentromeric recombination.</title>
        <authorList>
            <person name="Coelho M.A."/>
            <person name="David-Palma M."/>
            <person name="Shea T."/>
            <person name="Bowers K."/>
            <person name="McGinley-Smith S."/>
            <person name="Mohammad A.W."/>
            <person name="Gnirke A."/>
            <person name="Yurkov A.M."/>
            <person name="Nowrousian M."/>
            <person name="Sun S."/>
            <person name="Cuomo C.A."/>
            <person name="Heitman J."/>
        </authorList>
    </citation>
    <scope>NUCLEOTIDE SEQUENCE [LARGE SCALE GENOMIC DNA]</scope>
    <source>
        <strain evidence="2">CBS 11374</strain>
    </source>
</reference>
<feature type="region of interest" description="Disordered" evidence="1">
    <location>
        <begin position="238"/>
        <end position="294"/>
    </location>
</feature>
<sequence length="294" mass="32702">MDQNPTQPSFGSSLRLPTFSFEDTEPGQSSLLPLSPSSHSGCLGQSEITDLAVSGDSLSNLLDFQGTSHITIISYLTEGARPVQVEGRWKLNLHPVGSVKRFTSMSANESAEKQMLIKEFSEEFDQTMKKELQEGKFYDTIDDEHIGQSLRSHYCSLEQFSKRTDDCEKAIQGIVDKTVESLQDDLCPEGQLPFTIEYVDGNTFSQLYPAAASELNIMDRALYERVLPRLIQEAGLSSKTPTAMTASPRAHSGVGDSVKTQSHPSTSRFSSLFRKVKDSKPLDKMKKKFRERSS</sequence>
<name>A0ABZ1CU43_9TREE</name>
<dbReference type="RefSeq" id="XP_062789963.1">
    <property type="nucleotide sequence ID" value="XM_062933912.1"/>
</dbReference>
<dbReference type="GeneID" id="87954297"/>
<accession>A0ABZ1CU43</accession>
<feature type="compositionally biased region" description="Polar residues" evidence="1">
    <location>
        <begin position="258"/>
        <end position="270"/>
    </location>
</feature>